<keyword evidence="2" id="KW-1185">Reference proteome</keyword>
<reference evidence="1 2" key="1">
    <citation type="submission" date="2023-11" db="EMBL/GenBank/DDBJ databases">
        <authorList>
            <person name="Xu M."/>
            <person name="Jiang T."/>
        </authorList>
    </citation>
    <scope>NUCLEOTIDE SEQUENCE [LARGE SCALE GENOMIC DNA]</scope>
    <source>
        <strain evidence="1 2">SD</strain>
    </source>
</reference>
<dbReference type="Proteomes" id="UP001277761">
    <property type="component" value="Unassembled WGS sequence"/>
</dbReference>
<protein>
    <submittedName>
        <fullName evidence="1">Uncharacterized protein</fullName>
    </submittedName>
</protein>
<evidence type="ECO:0000313" key="1">
    <source>
        <dbReference type="EMBL" id="MDX8150114.1"/>
    </source>
</evidence>
<accession>A0ABU4VEA9</accession>
<dbReference type="EMBL" id="JAXAVX010000001">
    <property type="protein sequence ID" value="MDX8150114.1"/>
    <property type="molecule type" value="Genomic_DNA"/>
</dbReference>
<gene>
    <name evidence="1" type="ORF">SK069_00785</name>
</gene>
<evidence type="ECO:0000313" key="2">
    <source>
        <dbReference type="Proteomes" id="UP001277761"/>
    </source>
</evidence>
<proteinExistence type="predicted"/>
<comment type="caution">
    <text evidence="1">The sequence shown here is derived from an EMBL/GenBank/DDBJ whole genome shotgun (WGS) entry which is preliminary data.</text>
</comment>
<name>A0ABU4VEA9_9ACTN</name>
<dbReference type="RefSeq" id="WP_319952267.1">
    <property type="nucleotide sequence ID" value="NZ_JAXAVX010000001.1"/>
</dbReference>
<sequence length="166" mass="18395">MVFDNGAQRDAERRGVAGGLAEIVGWFSSVRWGARHQARASSLRFLEELEVARAPIAEALATAGWEPLRRSVPLLPSWERTKPELAGVLARRQWSDVVAAAEAVDRVRALVDAGRIGALEELDRQALRDAVATVDAALTSLPAQRIFRDDDGFARWRLDPTDRRDQ</sequence>
<organism evidence="1 2">
    <name type="scientific">Patulibacter brassicae</name>
    <dbReference type="NCBI Taxonomy" id="1705717"/>
    <lineage>
        <taxon>Bacteria</taxon>
        <taxon>Bacillati</taxon>
        <taxon>Actinomycetota</taxon>
        <taxon>Thermoleophilia</taxon>
        <taxon>Solirubrobacterales</taxon>
        <taxon>Patulibacteraceae</taxon>
        <taxon>Patulibacter</taxon>
    </lineage>
</organism>